<dbReference type="RefSeq" id="WP_145179732.1">
    <property type="nucleotide sequence ID" value="NZ_CP036266.1"/>
</dbReference>
<dbReference type="Proteomes" id="UP000320421">
    <property type="component" value="Chromosome"/>
</dbReference>
<gene>
    <name evidence="2" type="ORF">HG66A1_00730</name>
</gene>
<evidence type="ECO:0000313" key="2">
    <source>
        <dbReference type="EMBL" id="QDT18314.1"/>
    </source>
</evidence>
<keyword evidence="3" id="KW-1185">Reference proteome</keyword>
<dbReference type="InterPro" id="IPR045632">
    <property type="entry name" value="DUF6314"/>
</dbReference>
<organism evidence="2 3">
    <name type="scientific">Gimesia chilikensis</name>
    <dbReference type="NCBI Taxonomy" id="2605989"/>
    <lineage>
        <taxon>Bacteria</taxon>
        <taxon>Pseudomonadati</taxon>
        <taxon>Planctomycetota</taxon>
        <taxon>Planctomycetia</taxon>
        <taxon>Planctomycetales</taxon>
        <taxon>Planctomycetaceae</taxon>
        <taxon>Gimesia</taxon>
    </lineage>
</organism>
<feature type="domain" description="DUF6314" evidence="1">
    <location>
        <begin position="35"/>
        <end position="154"/>
    </location>
</feature>
<proteinExistence type="predicted"/>
<name>A0A517PG43_9PLAN</name>
<evidence type="ECO:0000313" key="3">
    <source>
        <dbReference type="Proteomes" id="UP000320421"/>
    </source>
</evidence>
<dbReference type="OrthoDB" id="21379at2"/>
<sequence length="155" mass="17685">MPADLNLSELWSRLSSINSLTFTAQSFGSGSGWNGTGVGTVLVESIDDQTLLFHEAGNWSPPEGKSLRFTNVYRWCAYPEQKQLRLEHLRFGNANPVYLFDLQQTAADRWDSIEPHVCSEDLYTATLHLENESLHLDWTVKGKTKNERISYVYEQ</sequence>
<accession>A0A517PG43</accession>
<reference evidence="2 3" key="1">
    <citation type="submission" date="2019-02" db="EMBL/GenBank/DDBJ databases">
        <title>Deep-cultivation of Planctomycetes and their phenomic and genomic characterization uncovers novel biology.</title>
        <authorList>
            <person name="Wiegand S."/>
            <person name="Jogler M."/>
            <person name="Boedeker C."/>
            <person name="Pinto D."/>
            <person name="Vollmers J."/>
            <person name="Rivas-Marin E."/>
            <person name="Kohn T."/>
            <person name="Peeters S.H."/>
            <person name="Heuer A."/>
            <person name="Rast P."/>
            <person name="Oberbeckmann S."/>
            <person name="Bunk B."/>
            <person name="Jeske O."/>
            <person name="Meyerdierks A."/>
            <person name="Storesund J.E."/>
            <person name="Kallscheuer N."/>
            <person name="Luecker S."/>
            <person name="Lage O.M."/>
            <person name="Pohl T."/>
            <person name="Merkel B.J."/>
            <person name="Hornburger P."/>
            <person name="Mueller R.-W."/>
            <person name="Bruemmer F."/>
            <person name="Labrenz M."/>
            <person name="Spormann A.M."/>
            <person name="Op den Camp H."/>
            <person name="Overmann J."/>
            <person name="Amann R."/>
            <person name="Jetten M.S.M."/>
            <person name="Mascher T."/>
            <person name="Medema M.H."/>
            <person name="Devos D.P."/>
            <person name="Kaster A.-K."/>
            <person name="Ovreas L."/>
            <person name="Rohde M."/>
            <person name="Galperin M.Y."/>
            <person name="Jogler C."/>
        </authorList>
    </citation>
    <scope>NUCLEOTIDE SEQUENCE [LARGE SCALE GENOMIC DNA]</scope>
    <source>
        <strain evidence="2 3">HG66A1</strain>
    </source>
</reference>
<evidence type="ECO:0000259" key="1">
    <source>
        <dbReference type="Pfam" id="PF19834"/>
    </source>
</evidence>
<protein>
    <recommendedName>
        <fullName evidence="1">DUF6314 domain-containing protein</fullName>
    </recommendedName>
</protein>
<dbReference type="Pfam" id="PF19834">
    <property type="entry name" value="DUF6314"/>
    <property type="match status" value="1"/>
</dbReference>
<dbReference type="AlphaFoldDB" id="A0A517PG43"/>
<dbReference type="EMBL" id="CP036266">
    <property type="protein sequence ID" value="QDT18314.1"/>
    <property type="molecule type" value="Genomic_DNA"/>
</dbReference>